<dbReference type="OrthoDB" id="2487882at2759"/>
<evidence type="ECO:0000259" key="1">
    <source>
        <dbReference type="PROSITE" id="PS50878"/>
    </source>
</evidence>
<dbReference type="Pfam" id="PF00078">
    <property type="entry name" value="RVT_1"/>
    <property type="match status" value="1"/>
</dbReference>
<dbReference type="STRING" id="1432141.A0A015JKE8"/>
<dbReference type="HOGENOM" id="CLU_002435_7_0_1"/>
<accession>A0A015JKE8</accession>
<dbReference type="InterPro" id="IPR000477">
    <property type="entry name" value="RT_dom"/>
</dbReference>
<dbReference type="SUPFAM" id="SSF56672">
    <property type="entry name" value="DNA/RNA polymerases"/>
    <property type="match status" value="1"/>
</dbReference>
<sequence>MEELERVLQNLKTNKAPGSSGITYDFWKKSGNLTRNLLLNIFNDSMAKENVTDEWKKGFIYPINKTSRSNWNQDLNLTRPIILLETARKIWFKILVNRLGEILTKEQILTNTNFAALKNESTLEPIKIIQAIIEDANSYKKEAWILMIDISKAYDSVSTTMLKRSLERIKLPSNFINIVMDVNLNRYNRVLVNNELTDEYHVEDGIDQGEVWSPLL</sequence>
<comment type="caution">
    <text evidence="2">The sequence shown here is derived from an EMBL/GenBank/DDBJ whole genome shotgun (WGS) entry which is preliminary data.</text>
</comment>
<dbReference type="InterPro" id="IPR043502">
    <property type="entry name" value="DNA/RNA_pol_sf"/>
</dbReference>
<feature type="domain" description="Reverse transcriptase" evidence="1">
    <location>
        <begin position="44"/>
        <end position="216"/>
    </location>
</feature>
<protein>
    <recommendedName>
        <fullName evidence="1">Reverse transcriptase domain-containing protein</fullName>
    </recommendedName>
</protein>
<dbReference type="EMBL" id="JEMT01028179">
    <property type="protein sequence ID" value="EXX55429.1"/>
    <property type="molecule type" value="Genomic_DNA"/>
</dbReference>
<evidence type="ECO:0000313" key="3">
    <source>
        <dbReference type="Proteomes" id="UP000022910"/>
    </source>
</evidence>
<reference evidence="2 3" key="1">
    <citation type="submission" date="2014-02" db="EMBL/GenBank/DDBJ databases">
        <title>Single nucleus genome sequencing reveals high similarity among nuclei of an endomycorrhizal fungus.</title>
        <authorList>
            <person name="Lin K."/>
            <person name="Geurts R."/>
            <person name="Zhang Z."/>
            <person name="Limpens E."/>
            <person name="Saunders D.G."/>
            <person name="Mu D."/>
            <person name="Pang E."/>
            <person name="Cao H."/>
            <person name="Cha H."/>
            <person name="Lin T."/>
            <person name="Zhou Q."/>
            <person name="Shang Y."/>
            <person name="Li Y."/>
            <person name="Ivanov S."/>
            <person name="Sharma T."/>
            <person name="Velzen R.V."/>
            <person name="Ruijter N.D."/>
            <person name="Aanen D.K."/>
            <person name="Win J."/>
            <person name="Kamoun S."/>
            <person name="Bisseling T."/>
            <person name="Huang S."/>
        </authorList>
    </citation>
    <scope>NUCLEOTIDE SEQUENCE [LARGE SCALE GENOMIC DNA]</scope>
    <source>
        <strain evidence="3">DAOM197198w</strain>
    </source>
</reference>
<dbReference type="PROSITE" id="PS50878">
    <property type="entry name" value="RT_POL"/>
    <property type="match status" value="1"/>
</dbReference>
<organism evidence="2 3">
    <name type="scientific">Rhizophagus irregularis (strain DAOM 197198w)</name>
    <name type="common">Glomus intraradices</name>
    <dbReference type="NCBI Taxonomy" id="1432141"/>
    <lineage>
        <taxon>Eukaryota</taxon>
        <taxon>Fungi</taxon>
        <taxon>Fungi incertae sedis</taxon>
        <taxon>Mucoromycota</taxon>
        <taxon>Glomeromycotina</taxon>
        <taxon>Glomeromycetes</taxon>
        <taxon>Glomerales</taxon>
        <taxon>Glomeraceae</taxon>
        <taxon>Rhizophagus</taxon>
    </lineage>
</organism>
<gene>
    <name evidence="2" type="ORF">RirG_225520</name>
</gene>
<proteinExistence type="predicted"/>
<dbReference type="AlphaFoldDB" id="A0A015JKE8"/>
<keyword evidence="3" id="KW-1185">Reference proteome</keyword>
<dbReference type="Proteomes" id="UP000022910">
    <property type="component" value="Unassembled WGS sequence"/>
</dbReference>
<name>A0A015JKE8_RHIIW</name>
<evidence type="ECO:0000313" key="2">
    <source>
        <dbReference type="EMBL" id="EXX55429.1"/>
    </source>
</evidence>
<dbReference type="PANTHER" id="PTHR19446">
    <property type="entry name" value="REVERSE TRANSCRIPTASES"/>
    <property type="match status" value="1"/>
</dbReference>